<gene>
    <name evidence="2" type="ORF">NPIL_230331</name>
</gene>
<protein>
    <submittedName>
        <fullName evidence="2">Uncharacterized protein</fullName>
    </submittedName>
</protein>
<dbReference type="Proteomes" id="UP000887013">
    <property type="component" value="Unassembled WGS sequence"/>
</dbReference>
<evidence type="ECO:0000313" key="3">
    <source>
        <dbReference type="Proteomes" id="UP000887013"/>
    </source>
</evidence>
<evidence type="ECO:0000313" key="2">
    <source>
        <dbReference type="EMBL" id="GFT20602.1"/>
    </source>
</evidence>
<keyword evidence="3" id="KW-1185">Reference proteome</keyword>
<proteinExistence type="predicted"/>
<feature type="region of interest" description="Disordered" evidence="1">
    <location>
        <begin position="100"/>
        <end position="161"/>
    </location>
</feature>
<accession>A0A8X6TJ84</accession>
<dbReference type="EMBL" id="BMAW01059309">
    <property type="protein sequence ID" value="GFT20602.1"/>
    <property type="molecule type" value="Genomic_DNA"/>
</dbReference>
<sequence length="161" mass="18901">MDMIEQDRNTEACLQRALKESHYAEIVSNYLKCKVLRHGMPVRKDNIQERQELEENIHKDLIAKIKLEEDLKILICPKLCDFHQIAIEIEKECYKRCDKILPPNTNPGTKMKAPEKEGFRSPTKTSKQPRKEKFKIPTSNQFEEPALPHKHTEKEFKAFQG</sequence>
<comment type="caution">
    <text evidence="2">The sequence shown here is derived from an EMBL/GenBank/DDBJ whole genome shotgun (WGS) entry which is preliminary data.</text>
</comment>
<organism evidence="2 3">
    <name type="scientific">Nephila pilipes</name>
    <name type="common">Giant wood spider</name>
    <name type="synonym">Nephila maculata</name>
    <dbReference type="NCBI Taxonomy" id="299642"/>
    <lineage>
        <taxon>Eukaryota</taxon>
        <taxon>Metazoa</taxon>
        <taxon>Ecdysozoa</taxon>
        <taxon>Arthropoda</taxon>
        <taxon>Chelicerata</taxon>
        <taxon>Arachnida</taxon>
        <taxon>Araneae</taxon>
        <taxon>Araneomorphae</taxon>
        <taxon>Entelegynae</taxon>
        <taxon>Araneoidea</taxon>
        <taxon>Nephilidae</taxon>
        <taxon>Nephila</taxon>
    </lineage>
</organism>
<evidence type="ECO:0000256" key="1">
    <source>
        <dbReference type="SAM" id="MobiDB-lite"/>
    </source>
</evidence>
<reference evidence="2" key="1">
    <citation type="submission" date="2020-08" db="EMBL/GenBank/DDBJ databases">
        <title>Multicomponent nature underlies the extraordinary mechanical properties of spider dragline silk.</title>
        <authorList>
            <person name="Kono N."/>
            <person name="Nakamura H."/>
            <person name="Mori M."/>
            <person name="Yoshida Y."/>
            <person name="Ohtoshi R."/>
            <person name="Malay A.D."/>
            <person name="Moran D.A.P."/>
            <person name="Tomita M."/>
            <person name="Numata K."/>
            <person name="Arakawa K."/>
        </authorList>
    </citation>
    <scope>NUCLEOTIDE SEQUENCE</scope>
</reference>
<name>A0A8X6TJ84_NEPPI</name>
<feature type="compositionally biased region" description="Basic and acidic residues" evidence="1">
    <location>
        <begin position="146"/>
        <end position="161"/>
    </location>
</feature>
<dbReference type="AlphaFoldDB" id="A0A8X6TJ84"/>